<dbReference type="PROSITE" id="PS50110">
    <property type="entry name" value="RESPONSE_REGULATORY"/>
    <property type="match status" value="1"/>
</dbReference>
<accession>A0A0N0MAI2</accession>
<dbReference type="InterPro" id="IPR001789">
    <property type="entry name" value="Sig_transdc_resp-reg_receiver"/>
</dbReference>
<comment type="caution">
    <text evidence="3">The sequence shown here is derived from an EMBL/GenBank/DDBJ whole genome shotgun (WGS) entry which is preliminary data.</text>
</comment>
<dbReference type="InterPro" id="IPR011006">
    <property type="entry name" value="CheY-like_superfamily"/>
</dbReference>
<dbReference type="AlphaFoldDB" id="A0A0N0MAI2"/>
<dbReference type="Proteomes" id="UP000037822">
    <property type="component" value="Unassembled WGS sequence"/>
</dbReference>
<dbReference type="Gene3D" id="3.40.50.2300">
    <property type="match status" value="1"/>
</dbReference>
<evidence type="ECO:0000313" key="4">
    <source>
        <dbReference type="Proteomes" id="UP000037822"/>
    </source>
</evidence>
<evidence type="ECO:0000259" key="2">
    <source>
        <dbReference type="PROSITE" id="PS50110"/>
    </source>
</evidence>
<feature type="domain" description="Response regulatory" evidence="2">
    <location>
        <begin position="5"/>
        <end position="116"/>
    </location>
</feature>
<reference evidence="3 4" key="1">
    <citation type="submission" date="2015-07" db="EMBL/GenBank/DDBJ databases">
        <title>Whole genome sequencing of Bosea vaviloviae isolated from cave pool.</title>
        <authorList>
            <person name="Tan N.E.H."/>
            <person name="Lee Y.P."/>
            <person name="Gan H.M."/>
            <person name="Barton H."/>
            <person name="Savka M.A."/>
        </authorList>
    </citation>
    <scope>NUCLEOTIDE SEQUENCE [LARGE SCALE GENOMIC DNA]</scope>
    <source>
        <strain evidence="3 4">SD260</strain>
    </source>
</reference>
<dbReference type="PATRIC" id="fig|1526658.3.peg.312"/>
<organism evidence="3 4">
    <name type="scientific">Bosea vaviloviae</name>
    <dbReference type="NCBI Taxonomy" id="1526658"/>
    <lineage>
        <taxon>Bacteria</taxon>
        <taxon>Pseudomonadati</taxon>
        <taxon>Pseudomonadota</taxon>
        <taxon>Alphaproteobacteria</taxon>
        <taxon>Hyphomicrobiales</taxon>
        <taxon>Boseaceae</taxon>
        <taxon>Bosea</taxon>
    </lineage>
</organism>
<dbReference type="GO" id="GO:0000160">
    <property type="term" value="P:phosphorelay signal transduction system"/>
    <property type="evidence" value="ECO:0007669"/>
    <property type="project" value="InterPro"/>
</dbReference>
<evidence type="ECO:0000256" key="1">
    <source>
        <dbReference type="PROSITE-ProRule" id="PRU00169"/>
    </source>
</evidence>
<name>A0A0N0MAI2_9HYPH</name>
<proteinExistence type="predicted"/>
<sequence>MSDIRVLIVEDDPFIAMDIESAVAEQLGTRAELIVVESLTQARHICASKLSCALLDIDVVGGKTFDVAANLLRNGTPFAFVSGSTPTDVPEDLRTVRFLRKPFSTQEIARFVSDAVAASQNPSSA</sequence>
<dbReference type="RefSeq" id="WP_054210367.1">
    <property type="nucleotide sequence ID" value="NZ_LGSZ01000048.1"/>
</dbReference>
<protein>
    <recommendedName>
        <fullName evidence="2">Response regulatory domain-containing protein</fullName>
    </recommendedName>
</protein>
<feature type="modified residue" description="4-aspartylphosphate" evidence="1">
    <location>
        <position position="56"/>
    </location>
</feature>
<dbReference type="SUPFAM" id="SSF52172">
    <property type="entry name" value="CheY-like"/>
    <property type="match status" value="1"/>
</dbReference>
<dbReference type="EMBL" id="LGSZ01000048">
    <property type="protein sequence ID" value="KPH79691.1"/>
    <property type="molecule type" value="Genomic_DNA"/>
</dbReference>
<dbReference type="OrthoDB" id="582170at2"/>
<gene>
    <name evidence="3" type="ORF">AE618_17790</name>
</gene>
<keyword evidence="1" id="KW-0597">Phosphoprotein</keyword>
<evidence type="ECO:0000313" key="3">
    <source>
        <dbReference type="EMBL" id="KPH79691.1"/>
    </source>
</evidence>
<keyword evidence="4" id="KW-1185">Reference proteome</keyword>